<dbReference type="PRINTS" id="PR01036">
    <property type="entry name" value="TCRTETB"/>
</dbReference>
<feature type="transmembrane region" description="Helical" evidence="8">
    <location>
        <begin position="321"/>
        <end position="340"/>
    </location>
</feature>
<dbReference type="Gene3D" id="1.20.1720.10">
    <property type="entry name" value="Multidrug resistance protein D"/>
    <property type="match status" value="1"/>
</dbReference>
<dbReference type="GO" id="GO:0022857">
    <property type="term" value="F:transmembrane transporter activity"/>
    <property type="evidence" value="ECO:0007669"/>
    <property type="project" value="InterPro"/>
</dbReference>
<evidence type="ECO:0000256" key="8">
    <source>
        <dbReference type="SAM" id="Phobius"/>
    </source>
</evidence>
<dbReference type="OrthoDB" id="10021397at2759"/>
<dbReference type="VEuPathDB" id="FungiDB:An11g06420"/>
<gene>
    <name evidence="10" type="ORF">ABL_05096</name>
</gene>
<dbReference type="PANTHER" id="PTHR23501:SF187">
    <property type="entry name" value="MAJOR FACILITATOR SUPERFAMILY (MFS) PROFILE DOMAIN-CONTAINING PROTEIN"/>
    <property type="match status" value="1"/>
</dbReference>
<accession>A0A100IJK5</accession>
<dbReference type="InterPro" id="IPR036259">
    <property type="entry name" value="MFS_trans_sf"/>
</dbReference>
<dbReference type="InterPro" id="IPR020846">
    <property type="entry name" value="MFS_dom"/>
</dbReference>
<dbReference type="EMBL" id="BCMY01000007">
    <property type="protein sequence ID" value="GAQ42435.1"/>
    <property type="molecule type" value="Genomic_DNA"/>
</dbReference>
<evidence type="ECO:0000256" key="4">
    <source>
        <dbReference type="ARBA" id="ARBA00022692"/>
    </source>
</evidence>
<feature type="transmembrane region" description="Helical" evidence="8">
    <location>
        <begin position="171"/>
        <end position="190"/>
    </location>
</feature>
<organism evidence="10 11">
    <name type="scientific">Aspergillus niger</name>
    <dbReference type="NCBI Taxonomy" id="5061"/>
    <lineage>
        <taxon>Eukaryota</taxon>
        <taxon>Fungi</taxon>
        <taxon>Dikarya</taxon>
        <taxon>Ascomycota</taxon>
        <taxon>Pezizomycotina</taxon>
        <taxon>Eurotiomycetes</taxon>
        <taxon>Eurotiomycetidae</taxon>
        <taxon>Eurotiales</taxon>
        <taxon>Aspergillaceae</taxon>
        <taxon>Aspergillus</taxon>
        <taxon>Aspergillus subgen. Circumdati</taxon>
    </lineage>
</organism>
<dbReference type="Proteomes" id="UP000068243">
    <property type="component" value="Unassembled WGS sequence"/>
</dbReference>
<feature type="transmembrane region" description="Helical" evidence="8">
    <location>
        <begin position="241"/>
        <end position="259"/>
    </location>
</feature>
<dbReference type="PROSITE" id="PS50850">
    <property type="entry name" value="MFS"/>
    <property type="match status" value="1"/>
</dbReference>
<dbReference type="GO" id="GO:0005886">
    <property type="term" value="C:plasma membrane"/>
    <property type="evidence" value="ECO:0007669"/>
    <property type="project" value="TreeGrafter"/>
</dbReference>
<feature type="transmembrane region" description="Helical" evidence="8">
    <location>
        <begin position="84"/>
        <end position="109"/>
    </location>
</feature>
<dbReference type="VEuPathDB" id="FungiDB:ASPNIDRAFT2_1127701"/>
<feature type="transmembrane region" description="Helical" evidence="8">
    <location>
        <begin position="141"/>
        <end position="159"/>
    </location>
</feature>
<dbReference type="CDD" id="cd17502">
    <property type="entry name" value="MFS_Azr1_MDR_like"/>
    <property type="match status" value="1"/>
</dbReference>
<feature type="transmembrane region" description="Helical" evidence="8">
    <location>
        <begin position="491"/>
        <end position="508"/>
    </location>
</feature>
<dbReference type="VEuPathDB" id="FungiDB:M747DRAFT_269345"/>
<name>A0A100IJK5_ASPNG</name>
<evidence type="ECO:0000256" key="1">
    <source>
        <dbReference type="ARBA" id="ARBA00004141"/>
    </source>
</evidence>
<evidence type="ECO:0000259" key="9">
    <source>
        <dbReference type="PROSITE" id="PS50850"/>
    </source>
</evidence>
<keyword evidence="5 8" id="KW-1133">Transmembrane helix</keyword>
<comment type="subcellular location">
    <subcellularLocation>
        <location evidence="1">Membrane</location>
        <topology evidence="1">Multi-pass membrane protein</topology>
    </subcellularLocation>
</comment>
<dbReference type="PANTHER" id="PTHR23501">
    <property type="entry name" value="MAJOR FACILITATOR SUPERFAMILY"/>
    <property type="match status" value="1"/>
</dbReference>
<dbReference type="AlphaFoldDB" id="A0A100IJK5"/>
<evidence type="ECO:0000256" key="6">
    <source>
        <dbReference type="ARBA" id="ARBA00023136"/>
    </source>
</evidence>
<proteinExistence type="inferred from homology"/>
<dbReference type="SUPFAM" id="SSF103473">
    <property type="entry name" value="MFS general substrate transporter"/>
    <property type="match status" value="2"/>
</dbReference>
<feature type="domain" description="Major facilitator superfamily (MFS) profile" evidence="9">
    <location>
        <begin position="18"/>
        <end position="514"/>
    </location>
</feature>
<dbReference type="Gene3D" id="1.20.1250.20">
    <property type="entry name" value="MFS general substrate transporter like domains"/>
    <property type="match status" value="1"/>
</dbReference>
<feature type="transmembrane region" description="Helical" evidence="8">
    <location>
        <begin position="210"/>
        <end position="229"/>
    </location>
</feature>
<dbReference type="OMA" id="DQLFWPN"/>
<evidence type="ECO:0000313" key="11">
    <source>
        <dbReference type="Proteomes" id="UP000068243"/>
    </source>
</evidence>
<keyword evidence="6 8" id="KW-0472">Membrane</keyword>
<dbReference type="PaxDb" id="5061-CADANGAP00008803"/>
<dbReference type="Pfam" id="PF07690">
    <property type="entry name" value="MFS_1"/>
    <property type="match status" value="2"/>
</dbReference>
<protein>
    <submittedName>
        <fullName evidence="10">Major facilitator superfamily protein</fullName>
    </submittedName>
</protein>
<dbReference type="FunFam" id="1.20.1250.20:FF:000484">
    <property type="entry name" value="MFS general substrate transporter"/>
    <property type="match status" value="1"/>
</dbReference>
<feature type="transmembrane region" description="Helical" evidence="8">
    <location>
        <begin position="280"/>
        <end position="301"/>
    </location>
</feature>
<evidence type="ECO:0000256" key="3">
    <source>
        <dbReference type="ARBA" id="ARBA00022448"/>
    </source>
</evidence>
<reference evidence="11" key="1">
    <citation type="journal article" date="2016" name="Genome Announc.">
        <title>Draft genome sequence of Aspergillus niger strain An76.</title>
        <authorList>
            <person name="Gong W."/>
            <person name="Cheng Z."/>
            <person name="Zhang H."/>
            <person name="Liu L."/>
            <person name="Gao P."/>
            <person name="Wang L."/>
        </authorList>
    </citation>
    <scope>NUCLEOTIDE SEQUENCE [LARGE SCALE GENOMIC DNA]</scope>
    <source>
        <strain evidence="11">An76</strain>
    </source>
</reference>
<feature type="transmembrane region" description="Helical" evidence="8">
    <location>
        <begin position="347"/>
        <end position="366"/>
    </location>
</feature>
<evidence type="ECO:0000256" key="7">
    <source>
        <dbReference type="ARBA" id="ARBA00023180"/>
    </source>
</evidence>
<evidence type="ECO:0000256" key="2">
    <source>
        <dbReference type="ARBA" id="ARBA00008335"/>
    </source>
</evidence>
<feature type="transmembrane region" description="Helical" evidence="8">
    <location>
        <begin position="12"/>
        <end position="33"/>
    </location>
</feature>
<keyword evidence="3" id="KW-0813">Transport</keyword>
<dbReference type="InterPro" id="IPR011701">
    <property type="entry name" value="MFS"/>
</dbReference>
<keyword evidence="7" id="KW-0325">Glycoprotein</keyword>
<feature type="transmembrane region" description="Helical" evidence="8">
    <location>
        <begin position="372"/>
        <end position="391"/>
    </location>
</feature>
<evidence type="ECO:0000256" key="5">
    <source>
        <dbReference type="ARBA" id="ARBA00022989"/>
    </source>
</evidence>
<keyword evidence="4 8" id="KW-0812">Transmembrane</keyword>
<sequence>MEAQPSSSSSRGWRFWLIIAGCAVTSLLTAVESTVTSTALPTISRDLNAGESYIWFVNAFFLSSTAFQPLYGQLADVWGRRWPLISAVAFFALGSGISGGASSSGMLIAGRTVQGVGLGGVNMLVDIVVCDLVPLRERGQIMALIFVVFAVGSSLGPFIGGAFTENVTWRWSFYISLPIAGAAIGLMLLFLQVKYQKNTTLVQKLKRIDWLGNGLLIASVVAILIALSFGGTTYSWSSWHVVVPLVLGLLGLLVAFPAIQATPKLCPEPTMPLRLFANRTSLAAFTLTFLHGMLLYWTIYFLPVYFQGVKSSSPIRSGVQLLPTVIVTVPAAIVAGVVLTKTGRYKPIQIAGFVFMALGMGLFSLLDKNSSTGAWTGFQLLAGIGSGFVITSTLPAAQAELAETDVAASTATWAFLRSLGSVWGVAIPAAIFNNQFASRVAAAGLDKDSRIAAILNSSGAYEQASGDFVSTFPKDVQPAIIEAYTGAMQRVWQISVVFAGLGFIIAWLEKEVELRTTLESEFGLKEKDQLEEKDDLRVVEEGPNK</sequence>
<evidence type="ECO:0000313" key="10">
    <source>
        <dbReference type="EMBL" id="GAQ42435.1"/>
    </source>
</evidence>
<comment type="similarity">
    <text evidence="2">Belongs to the major facilitator superfamily.</text>
</comment>
<comment type="caution">
    <text evidence="10">The sequence shown here is derived from an EMBL/GenBank/DDBJ whole genome shotgun (WGS) entry which is preliminary data.</text>
</comment>
<feature type="transmembrane region" description="Helical" evidence="8">
    <location>
        <begin position="53"/>
        <end position="72"/>
    </location>
</feature>
<dbReference type="VEuPathDB" id="FungiDB:ATCC64974_92000"/>